<evidence type="ECO:0000313" key="4">
    <source>
        <dbReference type="Proteomes" id="UP001260872"/>
    </source>
</evidence>
<dbReference type="Proteomes" id="UP001260872">
    <property type="component" value="Unassembled WGS sequence"/>
</dbReference>
<keyword evidence="2" id="KW-0472">Membrane</keyword>
<evidence type="ECO:0000256" key="1">
    <source>
        <dbReference type="SAM" id="MobiDB-lite"/>
    </source>
</evidence>
<reference evidence="4" key="1">
    <citation type="submission" date="2023-07" db="EMBL/GenBank/DDBJ databases">
        <title>Description of three actinobacteria isolated from air of manufacturing shop in a pharmaceutical factory.</title>
        <authorList>
            <person name="Zhang D.-F."/>
        </authorList>
    </citation>
    <scope>NUCLEOTIDE SEQUENCE [LARGE SCALE GENOMIC DNA]</scope>
    <source>
        <strain evidence="4">CCTCC AB 207010</strain>
    </source>
</reference>
<feature type="compositionally biased region" description="Basic and acidic residues" evidence="1">
    <location>
        <begin position="327"/>
        <end position="339"/>
    </location>
</feature>
<evidence type="ECO:0000256" key="2">
    <source>
        <dbReference type="SAM" id="Phobius"/>
    </source>
</evidence>
<feature type="region of interest" description="Disordered" evidence="1">
    <location>
        <begin position="489"/>
        <end position="545"/>
    </location>
</feature>
<feature type="region of interest" description="Disordered" evidence="1">
    <location>
        <begin position="404"/>
        <end position="457"/>
    </location>
</feature>
<dbReference type="EMBL" id="JAVKGT010000013">
    <property type="protein sequence ID" value="MDR5711787.1"/>
    <property type="molecule type" value="Genomic_DNA"/>
</dbReference>
<comment type="caution">
    <text evidence="3">The sequence shown here is derived from an EMBL/GenBank/DDBJ whole genome shotgun (WGS) entry which is preliminary data.</text>
</comment>
<evidence type="ECO:0008006" key="5">
    <source>
        <dbReference type="Google" id="ProtNLM"/>
    </source>
</evidence>
<dbReference type="RefSeq" id="WP_310537162.1">
    <property type="nucleotide sequence ID" value="NZ_BAAAOC010000090.1"/>
</dbReference>
<keyword evidence="2" id="KW-0812">Transmembrane</keyword>
<proteinExistence type="predicted"/>
<feature type="transmembrane region" description="Helical" evidence="2">
    <location>
        <begin position="464"/>
        <end position="485"/>
    </location>
</feature>
<gene>
    <name evidence="3" type="ORF">RH857_06515</name>
</gene>
<organism evidence="3 4">
    <name type="scientific">Nesterenkonia flava</name>
    <dbReference type="NCBI Taxonomy" id="469799"/>
    <lineage>
        <taxon>Bacteria</taxon>
        <taxon>Bacillati</taxon>
        <taxon>Actinomycetota</taxon>
        <taxon>Actinomycetes</taxon>
        <taxon>Micrococcales</taxon>
        <taxon>Micrococcaceae</taxon>
        <taxon>Nesterenkonia</taxon>
    </lineage>
</organism>
<name>A0ABU1FU64_9MICC</name>
<protein>
    <recommendedName>
        <fullName evidence="5">ABC transporter substrate-binding protein</fullName>
    </recommendedName>
</protein>
<evidence type="ECO:0000313" key="3">
    <source>
        <dbReference type="EMBL" id="MDR5711787.1"/>
    </source>
</evidence>
<dbReference type="Gene3D" id="2.60.120.260">
    <property type="entry name" value="Galactose-binding domain-like"/>
    <property type="match status" value="1"/>
</dbReference>
<feature type="compositionally biased region" description="Acidic residues" evidence="1">
    <location>
        <begin position="505"/>
        <end position="523"/>
    </location>
</feature>
<keyword evidence="2" id="KW-1133">Transmembrane helix</keyword>
<feature type="region of interest" description="Disordered" evidence="1">
    <location>
        <begin position="253"/>
        <end position="390"/>
    </location>
</feature>
<feature type="compositionally biased region" description="Acidic residues" evidence="1">
    <location>
        <begin position="291"/>
        <end position="301"/>
    </location>
</feature>
<keyword evidence="4" id="KW-1185">Reference proteome</keyword>
<sequence length="689" mass="72641">MAQPFGVGDVVGGRYRITHHVVTSADQDIVFQGLDEVLDRDVNILLASKANAKQVATSARELASGERNSDVQLLDLGLVEERTYLISSLVNPNQLLDLVVPDAAPYVEPYFTDSLGSELFGQSRVMEPETYDDDAEYYARLQAGLSAEDAGETPAARFKKRRPAFLDKVGLVRREDEELPENYTEDELVDEVAQAAEDWGLQDASVTSLPASPHTAGGTHGSARLSLHSDLDVVDADASADTDETIDAVAHWEPRESASSDPLIPPPPAPAAQARPAAVVETETSASSDLEASETQDDSEPEASGPFVERDPSEAMSTVAYSAAGRSHGDVDVDERVAEGEEVIDNPPEGPDNSYDPQPSAHPSTRAVETVPAPPASSPAQHSLGAAEEASTFTGLISAVAPHRRSAFPHSPQEEEQNQTPEAPRRAAGPVPVPRAPAPAHTQPQAEDGAPRERGGPAITPGRLIAAGVLALVLVIAAVLVFMSLRGGEDPASEDPVEENVPADPQEDPAEDPAPEEEPEAQETNEAQGVEPASPTTTPDPVITGISRAQDAPEHNAEADGQLANLIDGNPATVWSTYSYNSPNFGGFVPSMALVAELEEPAPVESVTLNLPDAVTGGAFEILINDEPALEGAQSIGSGSFDGTEVSVSVDGGDEAQYVILHLTEMPQEVAPTVGGMPYRLQLAEFMVD</sequence>
<accession>A0ABU1FU64</accession>